<dbReference type="Pfam" id="PF11164">
    <property type="entry name" value="DUF2948"/>
    <property type="match status" value="1"/>
</dbReference>
<keyword evidence="2" id="KW-1185">Reference proteome</keyword>
<organism evidence="1 2">
    <name type="scientific">Roseiterribacter gracilis</name>
    <dbReference type="NCBI Taxonomy" id="2812848"/>
    <lineage>
        <taxon>Bacteria</taxon>
        <taxon>Pseudomonadati</taxon>
        <taxon>Pseudomonadota</taxon>
        <taxon>Alphaproteobacteria</taxon>
        <taxon>Rhodospirillales</taxon>
        <taxon>Roseiterribacteraceae</taxon>
        <taxon>Roseiterribacter</taxon>
    </lineage>
</organism>
<sequence length="143" mass="16539">MSDLKLRALDAEDLVVISTQLQDAIAAVADMHYAPSESRFLVVFNRFRWEMPDDSEIFERTHAAFEVHNVQQVLFRGFALSERERMLELLQVGFEDNELILLFAGDAALRLKLNKLDARLVDFGEPWPTTRRPRHDLLSDELP</sequence>
<comment type="caution">
    <text evidence="1">The sequence shown here is derived from an EMBL/GenBank/DDBJ whole genome shotgun (WGS) entry which is preliminary data.</text>
</comment>
<dbReference type="Proteomes" id="UP000681075">
    <property type="component" value="Unassembled WGS sequence"/>
</dbReference>
<protein>
    <recommendedName>
        <fullName evidence="3">DUF2948 domain-containing protein</fullName>
    </recommendedName>
</protein>
<evidence type="ECO:0000313" key="1">
    <source>
        <dbReference type="EMBL" id="GIL38673.1"/>
    </source>
</evidence>
<name>A0A8S8X6U6_9PROT</name>
<dbReference type="InterPro" id="IPR021335">
    <property type="entry name" value="DUF2948"/>
</dbReference>
<reference evidence="1" key="1">
    <citation type="submission" date="2021-02" db="EMBL/GenBank/DDBJ databases">
        <title>Genome sequence of Rhodospirillales sp. strain TMPK1 isolated from soil.</title>
        <authorList>
            <person name="Nakai R."/>
            <person name="Kusada H."/>
            <person name="Tamaki H."/>
        </authorList>
    </citation>
    <scope>NUCLEOTIDE SEQUENCE</scope>
    <source>
        <strain evidence="1">TMPK1</strain>
    </source>
</reference>
<evidence type="ECO:0000313" key="2">
    <source>
        <dbReference type="Proteomes" id="UP000681075"/>
    </source>
</evidence>
<evidence type="ECO:0008006" key="3">
    <source>
        <dbReference type="Google" id="ProtNLM"/>
    </source>
</evidence>
<gene>
    <name evidence="1" type="ORF">TMPK1_09100</name>
</gene>
<accession>A0A8S8X6U6</accession>
<proteinExistence type="predicted"/>
<dbReference type="EMBL" id="BOPV01000001">
    <property type="protein sequence ID" value="GIL38673.1"/>
    <property type="molecule type" value="Genomic_DNA"/>
</dbReference>
<dbReference type="AlphaFoldDB" id="A0A8S8X6U6"/>
<dbReference type="RefSeq" id="WP_420241724.1">
    <property type="nucleotide sequence ID" value="NZ_BOPV01000001.1"/>
</dbReference>